<dbReference type="PANTHER" id="PTHR43776">
    <property type="entry name" value="TRANSPORT ATP-BINDING PROTEIN"/>
    <property type="match status" value="1"/>
</dbReference>
<dbReference type="NCBIfam" id="TIGR01727">
    <property type="entry name" value="oligo_HPY"/>
    <property type="match status" value="1"/>
</dbReference>
<feature type="domain" description="ABC transporter" evidence="6">
    <location>
        <begin position="23"/>
        <end position="273"/>
    </location>
</feature>
<proteinExistence type="inferred from homology"/>
<dbReference type="RefSeq" id="WP_136958435.1">
    <property type="nucleotide sequence ID" value="NZ_CP039690.1"/>
</dbReference>
<dbReference type="EMBL" id="CP039690">
    <property type="protein sequence ID" value="QCI62972.1"/>
    <property type="molecule type" value="Genomic_DNA"/>
</dbReference>
<dbReference type="FunFam" id="3.40.50.300:FF:000016">
    <property type="entry name" value="Oligopeptide ABC transporter ATP-binding component"/>
    <property type="match status" value="1"/>
</dbReference>
<reference evidence="7 8" key="1">
    <citation type="submission" date="2019-04" db="EMBL/GenBank/DDBJ databases">
        <title>Phreatobacter aquaticus sp. nov.</title>
        <authorList>
            <person name="Choi A."/>
        </authorList>
    </citation>
    <scope>NUCLEOTIDE SEQUENCE [LARGE SCALE GENOMIC DNA]</scope>
    <source>
        <strain evidence="7 8">KCTC 52518</strain>
    </source>
</reference>
<dbReference type="Pfam" id="PF08352">
    <property type="entry name" value="oligo_HPY"/>
    <property type="match status" value="1"/>
</dbReference>
<dbReference type="Proteomes" id="UP000298781">
    <property type="component" value="Chromosome"/>
</dbReference>
<dbReference type="PANTHER" id="PTHR43776:SF7">
    <property type="entry name" value="D,D-DIPEPTIDE TRANSPORT ATP-BINDING PROTEIN DDPF-RELATED"/>
    <property type="match status" value="1"/>
</dbReference>
<comment type="subcellular location">
    <subcellularLocation>
        <location evidence="1">Cell inner membrane</location>
        <topology evidence="1">Peripheral membrane protein</topology>
    </subcellularLocation>
</comment>
<evidence type="ECO:0000256" key="4">
    <source>
        <dbReference type="ARBA" id="ARBA00022741"/>
    </source>
</evidence>
<dbReference type="GO" id="GO:0016887">
    <property type="term" value="F:ATP hydrolysis activity"/>
    <property type="evidence" value="ECO:0007669"/>
    <property type="project" value="InterPro"/>
</dbReference>
<dbReference type="InterPro" id="IPR003439">
    <property type="entry name" value="ABC_transporter-like_ATP-bd"/>
</dbReference>
<organism evidence="7 8">
    <name type="scientific">Phreatobacter stygius</name>
    <dbReference type="NCBI Taxonomy" id="1940610"/>
    <lineage>
        <taxon>Bacteria</taxon>
        <taxon>Pseudomonadati</taxon>
        <taxon>Pseudomonadota</taxon>
        <taxon>Alphaproteobacteria</taxon>
        <taxon>Hyphomicrobiales</taxon>
        <taxon>Phreatobacteraceae</taxon>
        <taxon>Phreatobacter</taxon>
    </lineage>
</organism>
<dbReference type="PROSITE" id="PS50893">
    <property type="entry name" value="ABC_TRANSPORTER_2"/>
    <property type="match status" value="1"/>
</dbReference>
<gene>
    <name evidence="7" type="ORF">E8M01_01165</name>
</gene>
<dbReference type="GO" id="GO:0055085">
    <property type="term" value="P:transmembrane transport"/>
    <property type="evidence" value="ECO:0007669"/>
    <property type="project" value="UniProtKB-ARBA"/>
</dbReference>
<comment type="similarity">
    <text evidence="2">Belongs to the ABC transporter superfamily.</text>
</comment>
<keyword evidence="4" id="KW-0547">Nucleotide-binding</keyword>
<dbReference type="Gene3D" id="3.40.50.300">
    <property type="entry name" value="P-loop containing nucleotide triphosphate hydrolases"/>
    <property type="match status" value="1"/>
</dbReference>
<dbReference type="SMART" id="SM00382">
    <property type="entry name" value="AAA"/>
    <property type="match status" value="1"/>
</dbReference>
<dbReference type="CDD" id="cd03257">
    <property type="entry name" value="ABC_NikE_OppD_transporters"/>
    <property type="match status" value="1"/>
</dbReference>
<dbReference type="InterPro" id="IPR027417">
    <property type="entry name" value="P-loop_NTPase"/>
</dbReference>
<evidence type="ECO:0000256" key="2">
    <source>
        <dbReference type="ARBA" id="ARBA00005417"/>
    </source>
</evidence>
<dbReference type="PROSITE" id="PS00211">
    <property type="entry name" value="ABC_TRANSPORTER_1"/>
    <property type="match status" value="1"/>
</dbReference>
<dbReference type="InterPro" id="IPR003593">
    <property type="entry name" value="AAA+_ATPase"/>
</dbReference>
<dbReference type="OrthoDB" id="37801at2"/>
<evidence type="ECO:0000313" key="8">
    <source>
        <dbReference type="Proteomes" id="UP000298781"/>
    </source>
</evidence>
<dbReference type="AlphaFoldDB" id="A0A4D7B484"/>
<accession>A0A4D7B484</accession>
<keyword evidence="8" id="KW-1185">Reference proteome</keyword>
<keyword evidence="5 7" id="KW-0067">ATP-binding</keyword>
<evidence type="ECO:0000259" key="6">
    <source>
        <dbReference type="PROSITE" id="PS50893"/>
    </source>
</evidence>
<dbReference type="SUPFAM" id="SSF52540">
    <property type="entry name" value="P-loop containing nucleoside triphosphate hydrolases"/>
    <property type="match status" value="1"/>
</dbReference>
<dbReference type="GO" id="GO:0005886">
    <property type="term" value="C:plasma membrane"/>
    <property type="evidence" value="ECO:0007669"/>
    <property type="project" value="UniProtKB-SubCell"/>
</dbReference>
<dbReference type="GO" id="GO:0005524">
    <property type="term" value="F:ATP binding"/>
    <property type="evidence" value="ECO:0007669"/>
    <property type="project" value="UniProtKB-KW"/>
</dbReference>
<dbReference type="KEGG" id="pstg:E8M01_01165"/>
<evidence type="ECO:0000256" key="1">
    <source>
        <dbReference type="ARBA" id="ARBA00004417"/>
    </source>
</evidence>
<protein>
    <submittedName>
        <fullName evidence="7">ABC transporter ATP-binding protein</fullName>
    </submittedName>
</protein>
<name>A0A4D7B484_9HYPH</name>
<dbReference type="GO" id="GO:0015833">
    <property type="term" value="P:peptide transport"/>
    <property type="evidence" value="ECO:0007669"/>
    <property type="project" value="InterPro"/>
</dbReference>
<evidence type="ECO:0000313" key="7">
    <source>
        <dbReference type="EMBL" id="QCI62972.1"/>
    </source>
</evidence>
<dbReference type="InterPro" id="IPR050319">
    <property type="entry name" value="ABC_transp_ATP-bind"/>
</dbReference>
<sequence length="355" mass="38325">MNTGKNLSGDDPIRAGNGQTPILEVANLKKWFPVGGGLFGRGARQVKAVDDVSFTMRPGEVLSLVGESGSGKTTVGRTVLRLTEPTGGKIDFEGTDITHMSRRQLRPLRRRMQLVFQDPFASLNPRMTIGEIVAAPLAIHGGFSRDERAAKVAETLQLVGLSAHFAERHPHELSGGQRQRVGIARALILRPSLLVADEPVSALDVSIQAQVVNLLLELKEMFGLTILFIAHDLAVVGHISDRIAVMYLGRLVEIAPTRILFEAPRHPYTEALFSAAPIPDPEIRRGRIILTGDIPSPLDPPSGCAFRTRCRYAQDACAVAVPPLRQVTPGHFSACIRDDIVLQASVSGSAVDVPA</sequence>
<dbReference type="InterPro" id="IPR017871">
    <property type="entry name" value="ABC_transporter-like_CS"/>
</dbReference>
<dbReference type="InterPro" id="IPR013563">
    <property type="entry name" value="Oligopep_ABC_C"/>
</dbReference>
<evidence type="ECO:0000256" key="3">
    <source>
        <dbReference type="ARBA" id="ARBA00022448"/>
    </source>
</evidence>
<keyword evidence="3" id="KW-0813">Transport</keyword>
<dbReference type="Pfam" id="PF00005">
    <property type="entry name" value="ABC_tran"/>
    <property type="match status" value="1"/>
</dbReference>
<evidence type="ECO:0000256" key="5">
    <source>
        <dbReference type="ARBA" id="ARBA00022840"/>
    </source>
</evidence>